<dbReference type="InterPro" id="IPR013221">
    <property type="entry name" value="Mur_ligase_cen"/>
</dbReference>
<evidence type="ECO:0000259" key="8">
    <source>
        <dbReference type="Pfam" id="PF08245"/>
    </source>
</evidence>
<feature type="binding site" evidence="7">
    <location>
        <begin position="123"/>
        <end position="129"/>
    </location>
    <ligand>
        <name>ATP</name>
        <dbReference type="ChEBI" id="CHEBI:30616"/>
    </ligand>
</feature>
<dbReference type="Gene3D" id="3.40.1190.10">
    <property type="entry name" value="Mur-like, catalytic domain"/>
    <property type="match status" value="1"/>
</dbReference>
<organism evidence="9 10">
    <name type="scientific">Candidatus Mycolicibacterium alkanivorans</name>
    <dbReference type="NCBI Taxonomy" id="2954114"/>
    <lineage>
        <taxon>Bacteria</taxon>
        <taxon>Bacillati</taxon>
        <taxon>Actinomycetota</taxon>
        <taxon>Actinomycetes</taxon>
        <taxon>Mycobacteriales</taxon>
        <taxon>Mycobacteriaceae</taxon>
        <taxon>Mycolicibacterium</taxon>
    </lineage>
</organism>
<evidence type="ECO:0000256" key="1">
    <source>
        <dbReference type="ARBA" id="ARBA00004496"/>
    </source>
</evidence>
<dbReference type="InterPro" id="IPR005762">
    <property type="entry name" value="MurD"/>
</dbReference>
<keyword evidence="4 7" id="KW-0436">Ligase</keyword>
<evidence type="ECO:0000256" key="5">
    <source>
        <dbReference type="ARBA" id="ARBA00022741"/>
    </source>
</evidence>
<comment type="pathway">
    <text evidence="2 7">Cell wall biogenesis; peptidoglycan biosynthesis.</text>
</comment>
<keyword evidence="7" id="KW-0131">Cell cycle</keyword>
<keyword evidence="10" id="KW-1185">Reference proteome</keyword>
<comment type="similarity">
    <text evidence="7">Belongs to the MurCDEF family.</text>
</comment>
<dbReference type="Pfam" id="PF08245">
    <property type="entry name" value="Mur_ligase_M"/>
    <property type="match status" value="1"/>
</dbReference>
<proteinExistence type="inferred from homology"/>
<dbReference type="InterPro" id="IPR036615">
    <property type="entry name" value="Mur_ligase_C_dom_sf"/>
</dbReference>
<name>A0ABS9YW06_9MYCO</name>
<dbReference type="Proteomes" id="UP001139068">
    <property type="component" value="Unassembled WGS sequence"/>
</dbReference>
<evidence type="ECO:0000313" key="10">
    <source>
        <dbReference type="Proteomes" id="UP001139068"/>
    </source>
</evidence>
<evidence type="ECO:0000256" key="3">
    <source>
        <dbReference type="ARBA" id="ARBA00022490"/>
    </source>
</evidence>
<keyword evidence="3 7" id="KW-0963">Cytoplasm</keyword>
<evidence type="ECO:0000256" key="2">
    <source>
        <dbReference type="ARBA" id="ARBA00004752"/>
    </source>
</evidence>
<evidence type="ECO:0000256" key="4">
    <source>
        <dbReference type="ARBA" id="ARBA00022598"/>
    </source>
</evidence>
<accession>A0ABS9YW06</accession>
<comment type="catalytic activity">
    <reaction evidence="7">
        <text>UDP-N-acetyl-alpha-D-muramoyl-L-alanine + D-glutamate + ATP = UDP-N-acetyl-alpha-D-muramoyl-L-alanyl-D-glutamate + ADP + phosphate + H(+)</text>
        <dbReference type="Rhea" id="RHEA:16429"/>
        <dbReference type="ChEBI" id="CHEBI:15378"/>
        <dbReference type="ChEBI" id="CHEBI:29986"/>
        <dbReference type="ChEBI" id="CHEBI:30616"/>
        <dbReference type="ChEBI" id="CHEBI:43474"/>
        <dbReference type="ChEBI" id="CHEBI:83898"/>
        <dbReference type="ChEBI" id="CHEBI:83900"/>
        <dbReference type="ChEBI" id="CHEBI:456216"/>
        <dbReference type="EC" id="6.3.2.9"/>
    </reaction>
</comment>
<sequence>MPSGLEPLAPGARVLVTGAGITGRAVVAALASWAVEIAVCDDNTEALATLAAGGVATVTPADAGAAIDGFTLVITSPGFPPTAPVLAAAAAAGVPIWGDVELAWRLDAAGHYGPPRRWLVVTGTNGKTTTTSMLHAMLVADGRRAVLCGNIGDPVLDVLEQPADLLAVEASSFQLFWAPSLRPEAGAVLNIAEDHLDWHGGFDAYAAAKARALEGRVAVVGLDDAPATALLPGSAAAVKVGFRLGEPAAGELGVRDGMLMDRAFAEDLQLAPVASIPVAGPVGVLDALAASALARSVGVRAGSIASALAGFTVGRHRAEAVAVVDGVTYVDDSKATNPHAAQASVLAYPRVVWVAGGLLKGASVDDMVTRVADRLVGAVLIGRDRAVVAEALSRHAPDVPVVEVVTGEDHVVHGINESGVAHETRVVDASGSGLGARVMTEVVAAAASLARTGDTVLLAPAGASFDQFAGYGDRGDAFAAAVRAAAR</sequence>
<evidence type="ECO:0000313" key="9">
    <source>
        <dbReference type="EMBL" id="MCI4675426.1"/>
    </source>
</evidence>
<dbReference type="EC" id="6.3.2.9" evidence="7"/>
<dbReference type="PANTHER" id="PTHR43692">
    <property type="entry name" value="UDP-N-ACETYLMURAMOYLALANINE--D-GLUTAMATE LIGASE"/>
    <property type="match status" value="1"/>
</dbReference>
<keyword evidence="7" id="KW-0961">Cell wall biogenesis/degradation</keyword>
<keyword evidence="6 7" id="KW-0067">ATP-binding</keyword>
<dbReference type="HAMAP" id="MF_00639">
    <property type="entry name" value="MurD"/>
    <property type="match status" value="1"/>
</dbReference>
<dbReference type="InterPro" id="IPR036565">
    <property type="entry name" value="Mur-like_cat_sf"/>
</dbReference>
<comment type="function">
    <text evidence="7">Cell wall formation. Catalyzes the addition of glutamate to the nucleotide precursor UDP-N-acetylmuramoyl-L-alanine (UMA).</text>
</comment>
<dbReference type="GO" id="GO:0008764">
    <property type="term" value="F:UDP-N-acetylmuramoylalanine-D-glutamate ligase activity"/>
    <property type="evidence" value="ECO:0007669"/>
    <property type="project" value="UniProtKB-EC"/>
</dbReference>
<dbReference type="SUPFAM" id="SSF51984">
    <property type="entry name" value="MurCD N-terminal domain"/>
    <property type="match status" value="1"/>
</dbReference>
<comment type="subcellular location">
    <subcellularLocation>
        <location evidence="1 7">Cytoplasm</location>
    </subcellularLocation>
</comment>
<protein>
    <recommendedName>
        <fullName evidence="7">UDP-N-acetylmuramoylalanine--D-glutamate ligase</fullName>
        <ecNumber evidence="7">6.3.2.9</ecNumber>
    </recommendedName>
    <alternativeName>
        <fullName evidence="7">D-glutamic acid-adding enzyme</fullName>
    </alternativeName>
    <alternativeName>
        <fullName evidence="7">UDP-N-acetylmuramoyl-L-alanyl-D-glutamate synthetase</fullName>
    </alternativeName>
</protein>
<evidence type="ECO:0000256" key="7">
    <source>
        <dbReference type="HAMAP-Rule" id="MF_00639"/>
    </source>
</evidence>
<feature type="domain" description="Mur ligase central" evidence="8">
    <location>
        <begin position="121"/>
        <end position="225"/>
    </location>
</feature>
<keyword evidence="7" id="KW-0132">Cell division</keyword>
<keyword evidence="7" id="KW-0573">Peptidoglycan synthesis</keyword>
<dbReference type="Gene3D" id="3.40.50.720">
    <property type="entry name" value="NAD(P)-binding Rossmann-like Domain"/>
    <property type="match status" value="1"/>
</dbReference>
<dbReference type="Pfam" id="PF21799">
    <property type="entry name" value="MurD-like_N"/>
    <property type="match status" value="1"/>
</dbReference>
<comment type="caution">
    <text evidence="9">The sequence shown here is derived from an EMBL/GenBank/DDBJ whole genome shotgun (WGS) entry which is preliminary data.</text>
</comment>
<dbReference type="RefSeq" id="WP_243071747.1">
    <property type="nucleotide sequence ID" value="NZ_JAIVFL010000001.1"/>
</dbReference>
<evidence type="ECO:0000256" key="6">
    <source>
        <dbReference type="ARBA" id="ARBA00022840"/>
    </source>
</evidence>
<gene>
    <name evidence="7 9" type="primary">murD</name>
    <name evidence="9" type="ORF">K9U37_11240</name>
</gene>
<reference evidence="9" key="1">
    <citation type="journal article" date="2022" name="ISME J.">
        <title>Identification of active gaseous-alkane degraders at natural gas seeps.</title>
        <authorList>
            <person name="Farhan Ul Haque M."/>
            <person name="Hernandez M."/>
            <person name="Crombie A.T."/>
            <person name="Murrell J.C."/>
        </authorList>
    </citation>
    <scope>NUCLEOTIDE SEQUENCE</scope>
    <source>
        <strain evidence="9">ANDR5</strain>
    </source>
</reference>
<dbReference type="NCBIfam" id="TIGR01087">
    <property type="entry name" value="murD"/>
    <property type="match status" value="1"/>
</dbReference>
<keyword evidence="5 7" id="KW-0547">Nucleotide-binding</keyword>
<keyword evidence="7" id="KW-0133">Cell shape</keyword>
<dbReference type="Gene3D" id="3.90.190.20">
    <property type="entry name" value="Mur ligase, C-terminal domain"/>
    <property type="match status" value="1"/>
</dbReference>
<dbReference type="SUPFAM" id="SSF53623">
    <property type="entry name" value="MurD-like peptide ligases, catalytic domain"/>
    <property type="match status" value="1"/>
</dbReference>
<dbReference type="SUPFAM" id="SSF53244">
    <property type="entry name" value="MurD-like peptide ligases, peptide-binding domain"/>
    <property type="match status" value="1"/>
</dbReference>
<dbReference type="EMBL" id="JAIVFL010000001">
    <property type="protein sequence ID" value="MCI4675426.1"/>
    <property type="molecule type" value="Genomic_DNA"/>
</dbReference>
<dbReference type="PANTHER" id="PTHR43692:SF1">
    <property type="entry name" value="UDP-N-ACETYLMURAMOYLALANINE--D-GLUTAMATE LIGASE"/>
    <property type="match status" value="1"/>
</dbReference>